<name>A0A5C5VE95_9BACT</name>
<dbReference type="AlphaFoldDB" id="A0A5C5VE95"/>
<dbReference type="InterPro" id="IPR044668">
    <property type="entry name" value="PuuD-like"/>
</dbReference>
<dbReference type="PANTHER" id="PTHR43235">
    <property type="entry name" value="GLUTAMINE AMIDOTRANSFERASE PB2B2.05-RELATED"/>
    <property type="match status" value="1"/>
</dbReference>
<dbReference type="GO" id="GO:0006598">
    <property type="term" value="P:polyamine catabolic process"/>
    <property type="evidence" value="ECO:0007669"/>
    <property type="project" value="TreeGrafter"/>
</dbReference>
<organism evidence="1 2">
    <name type="scientific">Posidoniimonas corsicana</name>
    <dbReference type="NCBI Taxonomy" id="1938618"/>
    <lineage>
        <taxon>Bacteria</taxon>
        <taxon>Pseudomonadati</taxon>
        <taxon>Planctomycetota</taxon>
        <taxon>Planctomycetia</taxon>
        <taxon>Pirellulales</taxon>
        <taxon>Lacipirellulaceae</taxon>
        <taxon>Posidoniimonas</taxon>
    </lineage>
</organism>
<dbReference type="GO" id="GO:0005829">
    <property type="term" value="C:cytosol"/>
    <property type="evidence" value="ECO:0007669"/>
    <property type="project" value="TreeGrafter"/>
</dbReference>
<keyword evidence="1" id="KW-0328">Glycosyltransferase</keyword>
<keyword evidence="1" id="KW-0808">Transferase</keyword>
<sequence>MSKPVIAINADYRAAAADKPAYSYLASGYYDAILEIGGIPMILPPLADEADVRQVLSQVDGVMLIGGADLDPRRDGWMLHSSVRPMDGRRESFDRMLARLVGEMRIPAFGIGVGMQLLNVSQGGNLFLHIPEDVPGALPHKDPIDPDHRHTLELTPGTLMERVYGDGELRVNSRHHMAIDELAPCFDVSARCPDGVIEAIESNTPDWFVIGTQFHPEADTASALDLRIFEEFLMGAKEGASAMRLVA</sequence>
<evidence type="ECO:0000313" key="2">
    <source>
        <dbReference type="Proteomes" id="UP000316714"/>
    </source>
</evidence>
<dbReference type="PROSITE" id="PS51273">
    <property type="entry name" value="GATASE_TYPE_1"/>
    <property type="match status" value="1"/>
</dbReference>
<dbReference type="InterPro" id="IPR029062">
    <property type="entry name" value="Class_I_gatase-like"/>
</dbReference>
<dbReference type="EC" id="2.4.2.-" evidence="1"/>
<dbReference type="RefSeq" id="WP_146563046.1">
    <property type="nucleotide sequence ID" value="NZ_SIHJ01000001.1"/>
</dbReference>
<dbReference type="SUPFAM" id="SSF52317">
    <property type="entry name" value="Class I glutamine amidotransferase-like"/>
    <property type="match status" value="1"/>
</dbReference>
<accession>A0A5C5VE95</accession>
<comment type="caution">
    <text evidence="1">The sequence shown here is derived from an EMBL/GenBank/DDBJ whole genome shotgun (WGS) entry which is preliminary data.</text>
</comment>
<keyword evidence="1" id="KW-0315">Glutamine amidotransferase</keyword>
<dbReference type="Proteomes" id="UP000316714">
    <property type="component" value="Unassembled WGS sequence"/>
</dbReference>
<gene>
    <name evidence="1" type="ORF">KOR34_11810</name>
</gene>
<protein>
    <submittedName>
        <fullName evidence="1">Putative glutamine amidotransferase</fullName>
        <ecNumber evidence="1">2.4.2.-</ecNumber>
    </submittedName>
</protein>
<keyword evidence="2" id="KW-1185">Reference proteome</keyword>
<dbReference type="OrthoDB" id="9813383at2"/>
<dbReference type="GO" id="GO:0016757">
    <property type="term" value="F:glycosyltransferase activity"/>
    <property type="evidence" value="ECO:0007669"/>
    <property type="project" value="UniProtKB-KW"/>
</dbReference>
<evidence type="ECO:0000313" key="1">
    <source>
        <dbReference type="EMBL" id="TWT36277.1"/>
    </source>
</evidence>
<dbReference type="EMBL" id="SIHJ01000001">
    <property type="protein sequence ID" value="TWT36277.1"/>
    <property type="molecule type" value="Genomic_DNA"/>
</dbReference>
<dbReference type="Gene3D" id="3.40.50.880">
    <property type="match status" value="1"/>
</dbReference>
<dbReference type="PANTHER" id="PTHR43235:SF1">
    <property type="entry name" value="GLUTAMINE AMIDOTRANSFERASE PB2B2.05-RELATED"/>
    <property type="match status" value="1"/>
</dbReference>
<dbReference type="GO" id="GO:0033969">
    <property type="term" value="F:gamma-glutamyl-gamma-aminobutyrate hydrolase activity"/>
    <property type="evidence" value="ECO:0007669"/>
    <property type="project" value="TreeGrafter"/>
</dbReference>
<dbReference type="CDD" id="cd01745">
    <property type="entry name" value="GATase1_2"/>
    <property type="match status" value="1"/>
</dbReference>
<proteinExistence type="predicted"/>
<dbReference type="Pfam" id="PF07722">
    <property type="entry name" value="Peptidase_C26"/>
    <property type="match status" value="1"/>
</dbReference>
<dbReference type="InterPro" id="IPR011697">
    <property type="entry name" value="Peptidase_C26"/>
</dbReference>
<reference evidence="1 2" key="1">
    <citation type="submission" date="2019-02" db="EMBL/GenBank/DDBJ databases">
        <title>Deep-cultivation of Planctomycetes and their phenomic and genomic characterization uncovers novel biology.</title>
        <authorList>
            <person name="Wiegand S."/>
            <person name="Jogler M."/>
            <person name="Boedeker C."/>
            <person name="Pinto D."/>
            <person name="Vollmers J."/>
            <person name="Rivas-Marin E."/>
            <person name="Kohn T."/>
            <person name="Peeters S.H."/>
            <person name="Heuer A."/>
            <person name="Rast P."/>
            <person name="Oberbeckmann S."/>
            <person name="Bunk B."/>
            <person name="Jeske O."/>
            <person name="Meyerdierks A."/>
            <person name="Storesund J.E."/>
            <person name="Kallscheuer N."/>
            <person name="Luecker S."/>
            <person name="Lage O.M."/>
            <person name="Pohl T."/>
            <person name="Merkel B.J."/>
            <person name="Hornburger P."/>
            <person name="Mueller R.-W."/>
            <person name="Bruemmer F."/>
            <person name="Labrenz M."/>
            <person name="Spormann A.M."/>
            <person name="Op Den Camp H."/>
            <person name="Overmann J."/>
            <person name="Amann R."/>
            <person name="Jetten M.S.M."/>
            <person name="Mascher T."/>
            <person name="Medema M.H."/>
            <person name="Devos D.P."/>
            <person name="Kaster A.-K."/>
            <person name="Ovreas L."/>
            <person name="Rohde M."/>
            <person name="Galperin M.Y."/>
            <person name="Jogler C."/>
        </authorList>
    </citation>
    <scope>NUCLEOTIDE SEQUENCE [LARGE SCALE GENOMIC DNA]</scope>
    <source>
        <strain evidence="1 2">KOR34</strain>
    </source>
</reference>